<dbReference type="AlphaFoldDB" id="A0A968GD56"/>
<dbReference type="Proteomes" id="UP000752013">
    <property type="component" value="Unassembled WGS sequence"/>
</dbReference>
<comment type="caution">
    <text evidence="2">The sequence shown here is derived from an EMBL/GenBank/DDBJ whole genome shotgun (WGS) entry which is preliminary data.</text>
</comment>
<evidence type="ECO:0000313" key="2">
    <source>
        <dbReference type="EMBL" id="NIZ46887.1"/>
    </source>
</evidence>
<gene>
    <name evidence="2" type="ORF">HCT46_03020</name>
</gene>
<name>A0A968GD56_9SPIO</name>
<sequence>MLNPIMAQESDNSANDDTTTNNWESHVAIGLGIGANGLPSQISNSLAQKEGFISKVGSMKGLPLGVNFMGGFGYRINGSSHSVGFEFSLGFNNDGGSARVTLGDNPSNIPGYVFDGTAASVDPIGVTGGAVGTMFVPGILEIYPGLSTVNTMKGQYLDPKFRVYYRYRKATWNIQTGLGLGLMIPLNYFAFPSKKKSDYVLADRPYIEELFNTGWKMPYTQGAITSTRIPFPLKMRDGTVMMRSFQPLLDIHIRASYQNYYIDVTYATEFRYIHHLKIGLGVQFM</sequence>
<feature type="compositionally biased region" description="Low complexity" evidence="1">
    <location>
        <begin position="10"/>
        <end position="21"/>
    </location>
</feature>
<dbReference type="EMBL" id="JAATLK010000001">
    <property type="protein sequence ID" value="NIZ46887.1"/>
    <property type="molecule type" value="Genomic_DNA"/>
</dbReference>
<accession>A0A968GD56</accession>
<protein>
    <submittedName>
        <fullName evidence="2">Uncharacterized protein</fullName>
    </submittedName>
</protein>
<organism evidence="2 3">
    <name type="scientific">Entomospira nematocerorum</name>
    <dbReference type="NCBI Taxonomy" id="2719987"/>
    <lineage>
        <taxon>Bacteria</taxon>
        <taxon>Pseudomonadati</taxon>
        <taxon>Spirochaetota</taxon>
        <taxon>Spirochaetia</taxon>
        <taxon>Spirochaetales</taxon>
        <taxon>Spirochaetaceae</taxon>
        <taxon>Entomospira</taxon>
    </lineage>
</organism>
<proteinExistence type="predicted"/>
<dbReference type="RefSeq" id="WP_167703329.1">
    <property type="nucleotide sequence ID" value="NZ_CP118168.1"/>
</dbReference>
<evidence type="ECO:0000313" key="3">
    <source>
        <dbReference type="Proteomes" id="UP000752013"/>
    </source>
</evidence>
<feature type="region of interest" description="Disordered" evidence="1">
    <location>
        <begin position="1"/>
        <end position="21"/>
    </location>
</feature>
<reference evidence="2" key="1">
    <citation type="submission" date="2020-03" db="EMBL/GenBank/DDBJ databases">
        <title>Spirochaetal bacteria isolated from arthropods constitute a novel genus Entomospira genus novum within the order Spirochaetales.</title>
        <authorList>
            <person name="Grana-Miraglia L."/>
            <person name="Sikutova S."/>
            <person name="Fingerle V."/>
            <person name="Sing A."/>
            <person name="Castillo-Ramirez S."/>
            <person name="Margos G."/>
            <person name="Rudolf I."/>
        </authorList>
    </citation>
    <scope>NUCLEOTIDE SEQUENCE</scope>
    <source>
        <strain evidence="2">BR208</strain>
    </source>
</reference>
<keyword evidence="3" id="KW-1185">Reference proteome</keyword>
<evidence type="ECO:0000256" key="1">
    <source>
        <dbReference type="SAM" id="MobiDB-lite"/>
    </source>
</evidence>